<organism evidence="18 19">
    <name type="scientific">Maudiozyma humilis</name>
    <name type="common">Sour dough yeast</name>
    <name type="synonym">Kazachstania humilis</name>
    <dbReference type="NCBI Taxonomy" id="51915"/>
    <lineage>
        <taxon>Eukaryota</taxon>
        <taxon>Fungi</taxon>
        <taxon>Dikarya</taxon>
        <taxon>Ascomycota</taxon>
        <taxon>Saccharomycotina</taxon>
        <taxon>Saccharomycetes</taxon>
        <taxon>Saccharomycetales</taxon>
        <taxon>Saccharomycetaceae</taxon>
        <taxon>Maudiozyma</taxon>
    </lineage>
</organism>
<dbReference type="PROSITE" id="PS00143">
    <property type="entry name" value="INSULINASE"/>
    <property type="match status" value="1"/>
</dbReference>
<dbReference type="PANTHER" id="PTHR11851:SF149">
    <property type="entry name" value="GH01077P"/>
    <property type="match status" value="1"/>
</dbReference>
<keyword evidence="10" id="KW-0482">Metalloprotease</keyword>
<dbReference type="AlphaFoldDB" id="A0AAV5S6F1"/>
<evidence type="ECO:0000256" key="7">
    <source>
        <dbReference type="ARBA" id="ARBA00022723"/>
    </source>
</evidence>
<feature type="compositionally biased region" description="Low complexity" evidence="15">
    <location>
        <begin position="11"/>
        <end position="22"/>
    </location>
</feature>
<dbReference type="GO" id="GO:0004222">
    <property type="term" value="F:metalloendopeptidase activity"/>
    <property type="evidence" value="ECO:0007669"/>
    <property type="project" value="UniProtKB-EC"/>
</dbReference>
<protein>
    <recommendedName>
        <fullName evidence="5">mitochondrial processing peptidase</fullName>
        <ecNumber evidence="5">3.4.24.64</ecNumber>
    </recommendedName>
    <alternativeName>
        <fullName evidence="12">Beta-MPP</fullName>
    </alternativeName>
</protein>
<reference evidence="18 19" key="1">
    <citation type="journal article" date="2023" name="Elife">
        <title>Identification of key yeast species and microbe-microbe interactions impacting larval growth of Drosophila in the wild.</title>
        <authorList>
            <person name="Mure A."/>
            <person name="Sugiura Y."/>
            <person name="Maeda R."/>
            <person name="Honda K."/>
            <person name="Sakurai N."/>
            <person name="Takahashi Y."/>
            <person name="Watada M."/>
            <person name="Katoh T."/>
            <person name="Gotoh A."/>
            <person name="Gotoh Y."/>
            <person name="Taniguchi I."/>
            <person name="Nakamura K."/>
            <person name="Hayashi T."/>
            <person name="Katayama T."/>
            <person name="Uemura T."/>
            <person name="Hattori Y."/>
        </authorList>
    </citation>
    <scope>NUCLEOTIDE SEQUENCE [LARGE SCALE GENOMIC DNA]</scope>
    <source>
        <strain evidence="18 19">KH-74</strain>
    </source>
</reference>
<evidence type="ECO:0000256" key="11">
    <source>
        <dbReference type="ARBA" id="ARBA00023128"/>
    </source>
</evidence>
<dbReference type="Gene3D" id="3.30.830.10">
    <property type="entry name" value="Metalloenzyme, LuxS/M16 peptidase-like"/>
    <property type="match status" value="2"/>
</dbReference>
<evidence type="ECO:0000259" key="17">
    <source>
        <dbReference type="Pfam" id="PF05193"/>
    </source>
</evidence>
<evidence type="ECO:0000256" key="6">
    <source>
        <dbReference type="ARBA" id="ARBA00022670"/>
    </source>
</evidence>
<dbReference type="InterPro" id="IPR050361">
    <property type="entry name" value="MPP/UQCRC_Complex"/>
</dbReference>
<dbReference type="GO" id="GO:0046872">
    <property type="term" value="F:metal ion binding"/>
    <property type="evidence" value="ECO:0007669"/>
    <property type="project" value="UniProtKB-KW"/>
</dbReference>
<sequence>MLNRLALQTGRRAASRAARATSSVSSAAMSASKASSIATRASISSTRAASSVASSTSSAFGAAGTAGTAPLTRTSVLPNGLTVASEHIPGTASATVGIFVDAGSRAENARNNGTAHFLEHLAFKGTKTRTQQGIELEIENIGSHLNAYTSRENTVYYAKSLREDVPEAVDVLSDILTRSVLDPRAIERERDVIVRESEEVAKMHDEVVFDHLHEVAYADQPLGRTILGPIENIRSITRNDLSDYITTNYKGDRMVLAGAGAVDHDNLVAIAQQYFGHIKKSEHPVPLGSPRGPLPVFHRGERLLPERTLPTTHIALAVEGVSWSAPDYFVALTTQAIVGNWDRAAGAGTNSPSPLAVAASNSNGSGSTLANSYMSFSTSYADTGLWGMYIVADAREHDTRLIVDEIMREWRRIKAGGISDDEVARAKAQLKAALLLSLDGSTAIVEDMGRQIVTTGKRLSPEEVFEKVDRITRDDVVAWANYRLKDKPVALVALGNTDSVPDVKYVEAALNKQ</sequence>
<dbReference type="InterPro" id="IPR011249">
    <property type="entry name" value="Metalloenz_LuxS/M16"/>
</dbReference>
<feature type="domain" description="Peptidase M16 N-terminal" evidence="16">
    <location>
        <begin position="83"/>
        <end position="229"/>
    </location>
</feature>
<keyword evidence="6" id="KW-0645">Protease</keyword>
<keyword evidence="9" id="KW-0862">Zinc</keyword>
<comment type="function">
    <text evidence="13">Catalytic subunit of the essential mitochondrial processing protease (MPP), which cleaves the mitochondrial sequence off newly imported precursors proteins. Preferentially, cleaves after an arginine at position P2.</text>
</comment>
<keyword evidence="8" id="KW-0378">Hydrolase</keyword>
<dbReference type="GO" id="GO:0006627">
    <property type="term" value="P:protein processing involved in protein targeting to mitochondrion"/>
    <property type="evidence" value="ECO:0007669"/>
    <property type="project" value="TreeGrafter"/>
</dbReference>
<gene>
    <name evidence="18" type="ORF">DAKH74_057820</name>
</gene>
<evidence type="ECO:0000256" key="3">
    <source>
        <dbReference type="ARBA" id="ARBA00004173"/>
    </source>
</evidence>
<dbReference type="FunFam" id="3.30.830.10:FF:000002">
    <property type="entry name" value="Mitochondrial-processing peptidase subunit beta"/>
    <property type="match status" value="1"/>
</dbReference>
<dbReference type="Pfam" id="PF05193">
    <property type="entry name" value="Peptidase_M16_C"/>
    <property type="match status" value="1"/>
</dbReference>
<dbReference type="Pfam" id="PF00675">
    <property type="entry name" value="Peptidase_M16"/>
    <property type="match status" value="1"/>
</dbReference>
<evidence type="ECO:0000256" key="4">
    <source>
        <dbReference type="ARBA" id="ARBA00007261"/>
    </source>
</evidence>
<accession>A0AAV5S6F1</accession>
<dbReference type="EMBL" id="BTGD01000027">
    <property type="protein sequence ID" value="GMM59165.1"/>
    <property type="molecule type" value="Genomic_DNA"/>
</dbReference>
<evidence type="ECO:0000256" key="5">
    <source>
        <dbReference type="ARBA" id="ARBA00012299"/>
    </source>
</evidence>
<dbReference type="GO" id="GO:0005739">
    <property type="term" value="C:mitochondrion"/>
    <property type="evidence" value="ECO:0007669"/>
    <property type="project" value="UniProtKB-SubCell"/>
</dbReference>
<dbReference type="EC" id="3.4.24.64" evidence="5"/>
<dbReference type="InterPro" id="IPR001431">
    <property type="entry name" value="Pept_M16_Zn_BS"/>
</dbReference>
<keyword evidence="7" id="KW-0479">Metal-binding</keyword>
<proteinExistence type="inferred from homology"/>
<comment type="catalytic activity">
    <reaction evidence="1">
        <text>Release of N-terminal transit peptides from precursor proteins imported into the mitochondrion, typically with Arg in position P2.</text>
        <dbReference type="EC" id="3.4.24.64"/>
    </reaction>
</comment>
<evidence type="ECO:0000313" key="19">
    <source>
        <dbReference type="Proteomes" id="UP001377567"/>
    </source>
</evidence>
<evidence type="ECO:0000256" key="12">
    <source>
        <dbReference type="ARBA" id="ARBA00031018"/>
    </source>
</evidence>
<name>A0AAV5S6F1_MAUHU</name>
<dbReference type="Proteomes" id="UP001377567">
    <property type="component" value="Unassembled WGS sequence"/>
</dbReference>
<dbReference type="SUPFAM" id="SSF63411">
    <property type="entry name" value="LuxS/MPP-like metallohydrolase"/>
    <property type="match status" value="2"/>
</dbReference>
<evidence type="ECO:0000256" key="2">
    <source>
        <dbReference type="ARBA" id="ARBA00001947"/>
    </source>
</evidence>
<dbReference type="InterPro" id="IPR011765">
    <property type="entry name" value="Pept_M16_N"/>
</dbReference>
<dbReference type="InterPro" id="IPR007863">
    <property type="entry name" value="Peptidase_M16_C"/>
</dbReference>
<comment type="cofactor">
    <cofactor evidence="2">
        <name>Zn(2+)</name>
        <dbReference type="ChEBI" id="CHEBI:29105"/>
    </cofactor>
</comment>
<evidence type="ECO:0000256" key="14">
    <source>
        <dbReference type="RuleBase" id="RU004447"/>
    </source>
</evidence>
<dbReference type="PANTHER" id="PTHR11851">
    <property type="entry name" value="METALLOPROTEASE"/>
    <property type="match status" value="1"/>
</dbReference>
<evidence type="ECO:0000256" key="13">
    <source>
        <dbReference type="ARBA" id="ARBA00045757"/>
    </source>
</evidence>
<comment type="caution">
    <text evidence="18">The sequence shown here is derived from an EMBL/GenBank/DDBJ whole genome shotgun (WGS) entry which is preliminary data.</text>
</comment>
<comment type="similarity">
    <text evidence="4 14">Belongs to the peptidase M16 family.</text>
</comment>
<feature type="region of interest" description="Disordered" evidence="15">
    <location>
        <begin position="1"/>
        <end position="22"/>
    </location>
</feature>
<evidence type="ECO:0000256" key="1">
    <source>
        <dbReference type="ARBA" id="ARBA00001098"/>
    </source>
</evidence>
<keyword evidence="19" id="KW-1185">Reference proteome</keyword>
<evidence type="ECO:0000256" key="8">
    <source>
        <dbReference type="ARBA" id="ARBA00022801"/>
    </source>
</evidence>
<comment type="subcellular location">
    <subcellularLocation>
        <location evidence="3">Mitochondrion</location>
    </subcellularLocation>
</comment>
<evidence type="ECO:0000256" key="9">
    <source>
        <dbReference type="ARBA" id="ARBA00022833"/>
    </source>
</evidence>
<evidence type="ECO:0000256" key="10">
    <source>
        <dbReference type="ARBA" id="ARBA00023049"/>
    </source>
</evidence>
<evidence type="ECO:0000256" key="15">
    <source>
        <dbReference type="SAM" id="MobiDB-lite"/>
    </source>
</evidence>
<evidence type="ECO:0000259" key="16">
    <source>
        <dbReference type="Pfam" id="PF00675"/>
    </source>
</evidence>
<keyword evidence="11" id="KW-0496">Mitochondrion</keyword>
<feature type="domain" description="Peptidase M16 C-terminal" evidence="17">
    <location>
        <begin position="235"/>
        <end position="430"/>
    </location>
</feature>
<evidence type="ECO:0000313" key="18">
    <source>
        <dbReference type="EMBL" id="GMM59165.1"/>
    </source>
</evidence>